<reference evidence="2 3" key="1">
    <citation type="submission" date="2021-07" db="EMBL/GenBank/DDBJ databases">
        <title>Sphingomonas sp.</title>
        <authorList>
            <person name="Feng G."/>
            <person name="Li J."/>
            <person name="Pan M."/>
        </authorList>
    </citation>
    <scope>NUCLEOTIDE SEQUENCE [LARGE SCALE GENOMIC DNA]</scope>
    <source>
        <strain evidence="2 3">RRHST34</strain>
    </source>
</reference>
<sequence length="110" mass="11232">MKIGLAACAAFLMATSALAAPGADPLSAESSVLNLRGIDLTSVEGQQRLAIRMDRVADTVCGQGMSSVHLALAAQARECRADVLSDMRSRVAAAASAARESGGATQLAMR</sequence>
<feature type="signal peptide" evidence="1">
    <location>
        <begin position="1"/>
        <end position="19"/>
    </location>
</feature>
<keyword evidence="3" id="KW-1185">Reference proteome</keyword>
<proteinExistence type="predicted"/>
<organism evidence="2 3">
    <name type="scientific">Sphingomonas citri</name>
    <dbReference type="NCBI Taxonomy" id="2862499"/>
    <lineage>
        <taxon>Bacteria</taxon>
        <taxon>Pseudomonadati</taxon>
        <taxon>Pseudomonadota</taxon>
        <taxon>Alphaproteobacteria</taxon>
        <taxon>Sphingomonadales</taxon>
        <taxon>Sphingomonadaceae</taxon>
        <taxon>Sphingomonas</taxon>
    </lineage>
</organism>
<evidence type="ECO:0000256" key="1">
    <source>
        <dbReference type="SAM" id="SignalP"/>
    </source>
</evidence>
<evidence type="ECO:0000313" key="3">
    <source>
        <dbReference type="Proteomes" id="UP000759103"/>
    </source>
</evidence>
<feature type="chain" id="PRO_5046269004" evidence="1">
    <location>
        <begin position="20"/>
        <end position="110"/>
    </location>
</feature>
<accession>A0ABS7BTK4</accession>
<protein>
    <submittedName>
        <fullName evidence="2">UrcA family protein</fullName>
    </submittedName>
</protein>
<comment type="caution">
    <text evidence="2">The sequence shown here is derived from an EMBL/GenBank/DDBJ whole genome shotgun (WGS) entry which is preliminary data.</text>
</comment>
<dbReference type="EMBL" id="JAHXZN010000011">
    <property type="protein sequence ID" value="MBW6532930.1"/>
    <property type="molecule type" value="Genomic_DNA"/>
</dbReference>
<gene>
    <name evidence="2" type="ORF">KZ820_19485</name>
</gene>
<name>A0ABS7BTK4_9SPHN</name>
<dbReference type="NCBIfam" id="TIGR04433">
    <property type="entry name" value="UrcA_uranyl"/>
    <property type="match status" value="1"/>
</dbReference>
<keyword evidence="1" id="KW-0732">Signal</keyword>
<dbReference type="InterPro" id="IPR030972">
    <property type="entry name" value="UrcA_uranyl"/>
</dbReference>
<evidence type="ECO:0000313" key="2">
    <source>
        <dbReference type="EMBL" id="MBW6532930.1"/>
    </source>
</evidence>
<dbReference type="RefSeq" id="WP_219750511.1">
    <property type="nucleotide sequence ID" value="NZ_JAHXZN010000011.1"/>
</dbReference>
<dbReference type="Proteomes" id="UP000759103">
    <property type="component" value="Unassembled WGS sequence"/>
</dbReference>